<dbReference type="PANTHER" id="PTHR39585:SF1">
    <property type="entry name" value="FAD ASSEMBLY FACTOR SDHE"/>
    <property type="match status" value="1"/>
</dbReference>
<proteinExistence type="predicted"/>
<dbReference type="Proteomes" id="UP000683428">
    <property type="component" value="Chromosome"/>
</dbReference>
<dbReference type="Pfam" id="PF03937">
    <property type="entry name" value="Sdh5"/>
    <property type="match status" value="1"/>
</dbReference>
<evidence type="ECO:0000313" key="2">
    <source>
        <dbReference type="Proteomes" id="UP000683428"/>
    </source>
</evidence>
<dbReference type="RefSeq" id="WP_216128372.1">
    <property type="nucleotide sequence ID" value="NZ_CP064782.1"/>
</dbReference>
<organism evidence="1 2">
    <name type="scientific">Azospira inquinata</name>
    <dbReference type="NCBI Taxonomy" id="2785627"/>
    <lineage>
        <taxon>Bacteria</taxon>
        <taxon>Pseudomonadati</taxon>
        <taxon>Pseudomonadota</taxon>
        <taxon>Betaproteobacteria</taxon>
        <taxon>Rhodocyclales</taxon>
        <taxon>Rhodocyclaceae</taxon>
        <taxon>Azospira</taxon>
    </lineage>
</organism>
<dbReference type="EMBL" id="CP064782">
    <property type="protein sequence ID" value="QWT48832.1"/>
    <property type="molecule type" value="Genomic_DNA"/>
</dbReference>
<evidence type="ECO:0000313" key="1">
    <source>
        <dbReference type="EMBL" id="QWT48832.1"/>
    </source>
</evidence>
<protein>
    <submittedName>
        <fullName evidence="1">Succinate dehydrogenase assembly factor 2</fullName>
    </submittedName>
</protein>
<accession>A0A975SM17</accession>
<dbReference type="PANTHER" id="PTHR39585">
    <property type="entry name" value="FAD ASSEMBLY FACTOR SDHE"/>
    <property type="match status" value="1"/>
</dbReference>
<dbReference type="KEGG" id="aiq:Azoinq_13545"/>
<reference evidence="1" key="1">
    <citation type="submission" date="2020-11" db="EMBL/GenBank/DDBJ databases">
        <title>Azospira inquinata sp. nov.</title>
        <authorList>
            <person name="Moe W.M."/>
            <person name="Mikes M.C."/>
        </authorList>
    </citation>
    <scope>NUCLEOTIDE SEQUENCE</scope>
    <source>
        <strain evidence="1">Azo-3</strain>
    </source>
</reference>
<sequence>MERAEYERLRWRCIRRGLLELDLKLTKFLDEEFAKLTDEEVQAFKVLAEMEDLDLWSLIASDRQAPDPRLTGILAKLRKC</sequence>
<name>A0A975SM17_9RHOO</name>
<dbReference type="InterPro" id="IPR050531">
    <property type="entry name" value="SdhE_FAD_assembly_factor"/>
</dbReference>
<dbReference type="InterPro" id="IPR005631">
    <property type="entry name" value="SDH"/>
</dbReference>
<dbReference type="AlphaFoldDB" id="A0A975SM17"/>
<dbReference type="GO" id="GO:0006105">
    <property type="term" value="P:succinate metabolic process"/>
    <property type="evidence" value="ECO:0007669"/>
    <property type="project" value="TreeGrafter"/>
</dbReference>
<gene>
    <name evidence="1" type="ORF">Azoinq_13545</name>
</gene>
<keyword evidence="2" id="KW-1185">Reference proteome</keyword>